<dbReference type="PROSITE" id="PS50991">
    <property type="entry name" value="PYR_CT"/>
    <property type="match status" value="1"/>
</dbReference>
<keyword evidence="2" id="KW-0479">Metal-binding</keyword>
<proteinExistence type="inferred from homology"/>
<dbReference type="PANTHER" id="PTHR42738:SF7">
    <property type="entry name" value="HYDROXYMETHYLGLUTARYL-COA LYASE"/>
    <property type="match status" value="1"/>
</dbReference>
<name>A0A3B0T696_9ZZZZ</name>
<comment type="similarity">
    <text evidence="1">Belongs to the HMG-CoA lyase family.</text>
</comment>
<sequence>MSEKVKIIECPRDAMQGIKTFIPTKEKVIYIQSLLQCGFDTIDFGSFVSPKAIPQMADTAEVLSQLNLSGTKSKLLAIVANVRGANDACKHDEIDYLGYPFSISENFQMRNTHKTIGESVDILQEILNLADSSNKKVVTYISMGFGNPYGDPWNVEIVGEWTEKLAAMGVEILSLSDTVGTSTPEIIKHLFSNLIPKYPNIEFGAHLHTTPAKWHEKVDAAYNAGCRRFDGAIQGFGGCPMAKDELTGNMPTEKMLSYFTSKKVDTNVNWMVFEAAHNKATALFYDYQ</sequence>
<evidence type="ECO:0000259" key="4">
    <source>
        <dbReference type="PROSITE" id="PS50991"/>
    </source>
</evidence>
<dbReference type="InterPro" id="IPR043594">
    <property type="entry name" value="HMGL"/>
</dbReference>
<dbReference type="InterPro" id="IPR013785">
    <property type="entry name" value="Aldolase_TIM"/>
</dbReference>
<dbReference type="GO" id="GO:0006552">
    <property type="term" value="P:L-leucine catabolic process"/>
    <property type="evidence" value="ECO:0007669"/>
    <property type="project" value="TreeGrafter"/>
</dbReference>
<accession>A0A3B0T696</accession>
<dbReference type="AlphaFoldDB" id="A0A3B0T696"/>
<evidence type="ECO:0000313" key="5">
    <source>
        <dbReference type="EMBL" id="VAW09932.1"/>
    </source>
</evidence>
<protein>
    <submittedName>
        <fullName evidence="5">Hydroxymethylglutaryl-CoA lyase</fullName>
        <ecNumber evidence="5">4.1.3.4</ecNumber>
    </submittedName>
</protein>
<dbReference type="GO" id="GO:0046872">
    <property type="term" value="F:metal ion binding"/>
    <property type="evidence" value="ECO:0007669"/>
    <property type="project" value="UniProtKB-KW"/>
</dbReference>
<dbReference type="InterPro" id="IPR000891">
    <property type="entry name" value="PYR_CT"/>
</dbReference>
<dbReference type="GO" id="GO:0004419">
    <property type="term" value="F:hydroxymethylglutaryl-CoA lyase activity"/>
    <property type="evidence" value="ECO:0007669"/>
    <property type="project" value="UniProtKB-EC"/>
</dbReference>
<dbReference type="SUPFAM" id="SSF51569">
    <property type="entry name" value="Aldolase"/>
    <property type="match status" value="1"/>
</dbReference>
<evidence type="ECO:0000256" key="3">
    <source>
        <dbReference type="ARBA" id="ARBA00023239"/>
    </source>
</evidence>
<evidence type="ECO:0000256" key="1">
    <source>
        <dbReference type="ARBA" id="ARBA00009405"/>
    </source>
</evidence>
<dbReference type="EMBL" id="UOEL01000005">
    <property type="protein sequence ID" value="VAW09932.1"/>
    <property type="molecule type" value="Genomic_DNA"/>
</dbReference>
<dbReference type="Gene3D" id="3.20.20.70">
    <property type="entry name" value="Aldolase class I"/>
    <property type="match status" value="1"/>
</dbReference>
<organism evidence="5">
    <name type="scientific">hydrothermal vent metagenome</name>
    <dbReference type="NCBI Taxonomy" id="652676"/>
    <lineage>
        <taxon>unclassified sequences</taxon>
        <taxon>metagenomes</taxon>
        <taxon>ecological metagenomes</taxon>
    </lineage>
</organism>
<feature type="domain" description="Pyruvate carboxyltransferase" evidence="4">
    <location>
        <begin position="4"/>
        <end position="274"/>
    </location>
</feature>
<gene>
    <name evidence="5" type="ORF">MNBD_BACTEROID03-1867</name>
</gene>
<dbReference type="Pfam" id="PF00682">
    <property type="entry name" value="HMGL-like"/>
    <property type="match status" value="1"/>
</dbReference>
<keyword evidence="3 5" id="KW-0456">Lyase</keyword>
<reference evidence="5" key="1">
    <citation type="submission" date="2018-06" db="EMBL/GenBank/DDBJ databases">
        <authorList>
            <person name="Zhirakovskaya E."/>
        </authorList>
    </citation>
    <scope>NUCLEOTIDE SEQUENCE</scope>
</reference>
<dbReference type="GO" id="GO:0046951">
    <property type="term" value="P:ketone body biosynthetic process"/>
    <property type="evidence" value="ECO:0007669"/>
    <property type="project" value="TreeGrafter"/>
</dbReference>
<dbReference type="CDD" id="cd07938">
    <property type="entry name" value="DRE_TIM_HMGL"/>
    <property type="match status" value="1"/>
</dbReference>
<dbReference type="PANTHER" id="PTHR42738">
    <property type="entry name" value="HYDROXYMETHYLGLUTARYL-COA LYASE"/>
    <property type="match status" value="1"/>
</dbReference>
<evidence type="ECO:0000256" key="2">
    <source>
        <dbReference type="ARBA" id="ARBA00022723"/>
    </source>
</evidence>
<dbReference type="EC" id="4.1.3.4" evidence="5"/>